<dbReference type="PANTHER" id="PTHR44169:SF6">
    <property type="entry name" value="NADPH-DEPENDENT 1-ACYLDIHYDROXYACETONE PHOSPHATE REDUCTASE"/>
    <property type="match status" value="1"/>
</dbReference>
<evidence type="ECO:0000256" key="1">
    <source>
        <dbReference type="ARBA" id="ARBA00006484"/>
    </source>
</evidence>
<dbReference type="EMBL" id="RBIR01000004">
    <property type="protein sequence ID" value="RKR19509.1"/>
    <property type="molecule type" value="Genomic_DNA"/>
</dbReference>
<dbReference type="AlphaFoldDB" id="A0A495ESF7"/>
<dbReference type="RefSeq" id="WP_120953684.1">
    <property type="nucleotide sequence ID" value="NZ_RBIR01000004.1"/>
</dbReference>
<dbReference type="Gene3D" id="3.40.50.720">
    <property type="entry name" value="NAD(P)-binding Rossmann-like Domain"/>
    <property type="match status" value="1"/>
</dbReference>
<dbReference type="PRINTS" id="PR00081">
    <property type="entry name" value="GDHRDH"/>
</dbReference>
<evidence type="ECO:0000313" key="4">
    <source>
        <dbReference type="EMBL" id="RKR19509.1"/>
    </source>
</evidence>
<comment type="similarity">
    <text evidence="1 3">Belongs to the short-chain dehydrogenases/reductases (SDR) family.</text>
</comment>
<evidence type="ECO:0000313" key="5">
    <source>
        <dbReference type="Proteomes" id="UP000276055"/>
    </source>
</evidence>
<dbReference type="Proteomes" id="UP000276055">
    <property type="component" value="Unassembled WGS sequence"/>
</dbReference>
<protein>
    <submittedName>
        <fullName evidence="4">Short-subunit dehydrogenase</fullName>
    </submittedName>
</protein>
<evidence type="ECO:0000256" key="3">
    <source>
        <dbReference type="RuleBase" id="RU000363"/>
    </source>
</evidence>
<dbReference type="Pfam" id="PF00106">
    <property type="entry name" value="adh_short"/>
    <property type="match status" value="1"/>
</dbReference>
<sequence>MTTAVLITGASSGIGRASAERLLRRPGFAVYATARRREAIADLAAAGAKVLALDVTDEDSMAHAVHTVQEQHGSVGVLVNNAGYGEYGTIEETGMDAVRRQFETNVFGFSRMIQLVLPGMRAAGSGRIVNIGSMGGRVTFPVGGYYHATKYAVEAITDALRFEAAPFGIRAALIEPGLIRTGFGAMASQTMAASGHPAGPYAALRAAADEQMVSAYASTVLAAEPDAVAKAVERAATARRPRARYAITPAAKTIIHSRRLLGSGIFDSYLRLQFRSTK</sequence>
<proteinExistence type="inferred from homology"/>
<dbReference type="OrthoDB" id="9792003at2"/>
<evidence type="ECO:0000256" key="2">
    <source>
        <dbReference type="ARBA" id="ARBA00023002"/>
    </source>
</evidence>
<dbReference type="SUPFAM" id="SSF51735">
    <property type="entry name" value="NAD(P)-binding Rossmann-fold domains"/>
    <property type="match status" value="1"/>
</dbReference>
<name>A0A495ESF7_9MICC</name>
<comment type="caution">
    <text evidence="4">The sequence shown here is derived from an EMBL/GenBank/DDBJ whole genome shotgun (WGS) entry which is preliminary data.</text>
</comment>
<dbReference type="InterPro" id="IPR002347">
    <property type="entry name" value="SDR_fam"/>
</dbReference>
<keyword evidence="2" id="KW-0560">Oxidoreductase</keyword>
<gene>
    <name evidence="4" type="ORF">C8D78_2257</name>
</gene>
<accession>A0A495ESF7</accession>
<dbReference type="NCBIfam" id="NF004826">
    <property type="entry name" value="PRK06182.1"/>
    <property type="match status" value="1"/>
</dbReference>
<reference evidence="4 5" key="1">
    <citation type="submission" date="2018-10" db="EMBL/GenBank/DDBJ databases">
        <title>Genomic Encyclopedia of Type Strains, Phase IV (KMG-IV): sequencing the most valuable type-strain genomes for metagenomic binning, comparative biology and taxonomic classification.</title>
        <authorList>
            <person name="Goeker M."/>
        </authorList>
    </citation>
    <scope>NUCLEOTIDE SEQUENCE [LARGE SCALE GENOMIC DNA]</scope>
    <source>
        <strain evidence="4 5">DSM 25586</strain>
    </source>
</reference>
<dbReference type="InterPro" id="IPR036291">
    <property type="entry name" value="NAD(P)-bd_dom_sf"/>
</dbReference>
<organism evidence="4 5">
    <name type="scientific">Arthrobacter oryzae</name>
    <dbReference type="NCBI Taxonomy" id="409290"/>
    <lineage>
        <taxon>Bacteria</taxon>
        <taxon>Bacillati</taxon>
        <taxon>Actinomycetota</taxon>
        <taxon>Actinomycetes</taxon>
        <taxon>Micrococcales</taxon>
        <taxon>Micrococcaceae</taxon>
        <taxon>Arthrobacter</taxon>
    </lineage>
</organism>
<dbReference type="GO" id="GO:0016491">
    <property type="term" value="F:oxidoreductase activity"/>
    <property type="evidence" value="ECO:0007669"/>
    <property type="project" value="UniProtKB-KW"/>
</dbReference>
<dbReference type="PANTHER" id="PTHR44169">
    <property type="entry name" value="NADPH-DEPENDENT 1-ACYLDIHYDROXYACETONE PHOSPHATE REDUCTASE"/>
    <property type="match status" value="1"/>
</dbReference>
<dbReference type="PRINTS" id="PR00080">
    <property type="entry name" value="SDRFAMILY"/>
</dbReference>
<dbReference type="CDD" id="cd05374">
    <property type="entry name" value="17beta-HSD-like_SDR_c"/>
    <property type="match status" value="1"/>
</dbReference>